<dbReference type="GO" id="GO:0016020">
    <property type="term" value="C:membrane"/>
    <property type="evidence" value="ECO:0007669"/>
    <property type="project" value="UniProtKB-SubCell"/>
</dbReference>
<comment type="similarity">
    <text evidence="2">Belongs to the major facilitator superfamily. Monocarboxylate porter (TC 2.A.1.13) family.</text>
</comment>
<feature type="domain" description="Major facilitator superfamily (MFS) profile" evidence="5">
    <location>
        <begin position="47"/>
        <end position="438"/>
    </location>
</feature>
<dbReference type="EMBL" id="KZ613537">
    <property type="protein sequence ID" value="PMD12984.1"/>
    <property type="molecule type" value="Genomic_DNA"/>
</dbReference>
<evidence type="ECO:0000256" key="1">
    <source>
        <dbReference type="ARBA" id="ARBA00004141"/>
    </source>
</evidence>
<dbReference type="GO" id="GO:0022857">
    <property type="term" value="F:transmembrane transporter activity"/>
    <property type="evidence" value="ECO:0007669"/>
    <property type="project" value="InterPro"/>
</dbReference>
<evidence type="ECO:0000256" key="3">
    <source>
        <dbReference type="SAM" id="MobiDB-lite"/>
    </source>
</evidence>
<name>A0A2J6PG38_9HELO</name>
<keyword evidence="4" id="KW-0472">Membrane</keyword>
<gene>
    <name evidence="6" type="ORF">NA56DRAFT_586331</name>
</gene>
<keyword evidence="7" id="KW-1185">Reference proteome</keyword>
<dbReference type="InterPro" id="IPR011701">
    <property type="entry name" value="MFS"/>
</dbReference>
<evidence type="ECO:0000256" key="4">
    <source>
        <dbReference type="SAM" id="Phobius"/>
    </source>
</evidence>
<dbReference type="InterPro" id="IPR050327">
    <property type="entry name" value="Proton-linked_MCT"/>
</dbReference>
<dbReference type="InterPro" id="IPR036259">
    <property type="entry name" value="MFS_trans_sf"/>
</dbReference>
<feature type="region of interest" description="Disordered" evidence="3">
    <location>
        <begin position="1"/>
        <end position="41"/>
    </location>
</feature>
<feature type="transmembrane region" description="Helical" evidence="4">
    <location>
        <begin position="50"/>
        <end position="69"/>
    </location>
</feature>
<evidence type="ECO:0000313" key="6">
    <source>
        <dbReference type="EMBL" id="PMD12984.1"/>
    </source>
</evidence>
<keyword evidence="4" id="KW-1133">Transmembrane helix</keyword>
<dbReference type="AlphaFoldDB" id="A0A2J6PG38"/>
<proteinExistence type="inferred from homology"/>
<feature type="transmembrane region" description="Helical" evidence="4">
    <location>
        <begin position="115"/>
        <end position="135"/>
    </location>
</feature>
<feature type="transmembrane region" description="Helical" evidence="4">
    <location>
        <begin position="208"/>
        <end position="228"/>
    </location>
</feature>
<feature type="transmembrane region" description="Helical" evidence="4">
    <location>
        <begin position="249"/>
        <end position="271"/>
    </location>
</feature>
<evidence type="ECO:0000259" key="5">
    <source>
        <dbReference type="PROSITE" id="PS50850"/>
    </source>
</evidence>
<feature type="transmembrane region" description="Helical" evidence="4">
    <location>
        <begin position="89"/>
        <end position="108"/>
    </location>
</feature>
<dbReference type="Pfam" id="PF07690">
    <property type="entry name" value="MFS_1"/>
    <property type="match status" value="1"/>
</dbReference>
<reference evidence="6 7" key="1">
    <citation type="submission" date="2016-05" db="EMBL/GenBank/DDBJ databases">
        <title>A degradative enzymes factory behind the ericoid mycorrhizal symbiosis.</title>
        <authorList>
            <consortium name="DOE Joint Genome Institute"/>
            <person name="Martino E."/>
            <person name="Morin E."/>
            <person name="Grelet G."/>
            <person name="Kuo A."/>
            <person name="Kohler A."/>
            <person name="Daghino S."/>
            <person name="Barry K."/>
            <person name="Choi C."/>
            <person name="Cichocki N."/>
            <person name="Clum A."/>
            <person name="Copeland A."/>
            <person name="Hainaut M."/>
            <person name="Haridas S."/>
            <person name="Labutti K."/>
            <person name="Lindquist E."/>
            <person name="Lipzen A."/>
            <person name="Khouja H.-R."/>
            <person name="Murat C."/>
            <person name="Ohm R."/>
            <person name="Olson A."/>
            <person name="Spatafora J."/>
            <person name="Veneault-Fourrey C."/>
            <person name="Henrissat B."/>
            <person name="Grigoriev I."/>
            <person name="Martin F."/>
            <person name="Perotto S."/>
        </authorList>
    </citation>
    <scope>NUCLEOTIDE SEQUENCE [LARGE SCALE GENOMIC DNA]</scope>
    <source>
        <strain evidence="6 7">UAMH 7357</strain>
    </source>
</reference>
<protein>
    <submittedName>
        <fullName evidence="6">Monocarboxylate transporter</fullName>
    </submittedName>
</protein>
<feature type="transmembrane region" description="Helical" evidence="4">
    <location>
        <begin position="141"/>
        <end position="164"/>
    </location>
</feature>
<dbReference type="OrthoDB" id="6509908at2759"/>
<sequence length="438" mass="46904">MEAPAADLIEDKIISDSNSSHGDREKSQEEEPVADGQVDPGKSERLTASLQVVGAFFLMFNSWGLTNTFGAYQNFYETAILKSQTPSQISWIGSIQACLLLVVGGFIAGPIFDAGYLRGLVMFGSAAAVFGMMMTSICKEYWQVVLAQGVVTGIGLGSMLLPSVAIMPQYFKTRRAFATGIAASGSSLGGIIYPTIFHELEPKIGFGWTTRVIAFIMLGTLMVPIVVMKAKVFPSQRRPLIDFQVLHKLSYDFFCLGTIFSFMGMYVPFYYISSFGVSHGIVNAKLGFYLLTILNGASVFGRIVPNFFADKIGPLNMMTPLVLLLGIIAYTWTSTTSAGQIIVFCIFYGFFPGTLVSITGPAIVVISPDLSLVGTHMGMNFGITGLGLLIGNPVAGVLLDQHGYIGPAIWCGTCNVVGGLLILAARISNTGAGLMVKA</sequence>
<feature type="transmembrane region" description="Helical" evidence="4">
    <location>
        <begin position="341"/>
        <end position="366"/>
    </location>
</feature>
<feature type="transmembrane region" description="Helical" evidence="4">
    <location>
        <begin position="404"/>
        <end position="425"/>
    </location>
</feature>
<feature type="transmembrane region" description="Helical" evidence="4">
    <location>
        <begin position="176"/>
        <end position="196"/>
    </location>
</feature>
<dbReference type="Proteomes" id="UP000235672">
    <property type="component" value="Unassembled WGS sequence"/>
</dbReference>
<dbReference type="SUPFAM" id="SSF103473">
    <property type="entry name" value="MFS general substrate transporter"/>
    <property type="match status" value="1"/>
</dbReference>
<feature type="transmembrane region" description="Helical" evidence="4">
    <location>
        <begin position="378"/>
        <end position="398"/>
    </location>
</feature>
<dbReference type="PANTHER" id="PTHR11360">
    <property type="entry name" value="MONOCARBOXYLATE TRANSPORTER"/>
    <property type="match status" value="1"/>
</dbReference>
<dbReference type="Gene3D" id="1.20.1250.20">
    <property type="entry name" value="MFS general substrate transporter like domains"/>
    <property type="match status" value="2"/>
</dbReference>
<dbReference type="PANTHER" id="PTHR11360:SF234">
    <property type="entry name" value="MFS-TYPE TRANSPORTER DBAD-RELATED"/>
    <property type="match status" value="1"/>
</dbReference>
<evidence type="ECO:0000313" key="7">
    <source>
        <dbReference type="Proteomes" id="UP000235672"/>
    </source>
</evidence>
<organism evidence="6 7">
    <name type="scientific">Hyaloscypha hepaticicola</name>
    <dbReference type="NCBI Taxonomy" id="2082293"/>
    <lineage>
        <taxon>Eukaryota</taxon>
        <taxon>Fungi</taxon>
        <taxon>Dikarya</taxon>
        <taxon>Ascomycota</taxon>
        <taxon>Pezizomycotina</taxon>
        <taxon>Leotiomycetes</taxon>
        <taxon>Helotiales</taxon>
        <taxon>Hyaloscyphaceae</taxon>
        <taxon>Hyaloscypha</taxon>
    </lineage>
</organism>
<dbReference type="InterPro" id="IPR020846">
    <property type="entry name" value="MFS_dom"/>
</dbReference>
<feature type="transmembrane region" description="Helical" evidence="4">
    <location>
        <begin position="317"/>
        <end position="335"/>
    </location>
</feature>
<keyword evidence="4" id="KW-0812">Transmembrane</keyword>
<dbReference type="PROSITE" id="PS50850">
    <property type="entry name" value="MFS"/>
    <property type="match status" value="1"/>
</dbReference>
<evidence type="ECO:0000256" key="2">
    <source>
        <dbReference type="ARBA" id="ARBA00006727"/>
    </source>
</evidence>
<feature type="transmembrane region" description="Helical" evidence="4">
    <location>
        <begin position="286"/>
        <end position="305"/>
    </location>
</feature>
<comment type="subcellular location">
    <subcellularLocation>
        <location evidence="1">Membrane</location>
        <topology evidence="1">Multi-pass membrane protein</topology>
    </subcellularLocation>
</comment>
<accession>A0A2J6PG38</accession>